<dbReference type="Gene3D" id="2.60.40.4270">
    <property type="entry name" value="Listeria-Bacteroides repeat domain"/>
    <property type="match status" value="1"/>
</dbReference>
<evidence type="ECO:0000313" key="2">
    <source>
        <dbReference type="EMBL" id="SJZ76997.1"/>
    </source>
</evidence>
<dbReference type="NCBIfam" id="TIGR02543">
    <property type="entry name" value="List_Bact_rpt"/>
    <property type="match status" value="1"/>
</dbReference>
<comment type="subcellular location">
    <subcellularLocation>
        <location evidence="1">Cell envelope</location>
    </subcellularLocation>
</comment>
<protein>
    <submittedName>
        <fullName evidence="2">Listeria/Bacterioides repeat-containing protein</fullName>
    </submittedName>
</protein>
<dbReference type="AlphaFoldDB" id="A0A1T4NDC8"/>
<name>A0A1T4NDC8_TREPO</name>
<dbReference type="InterPro" id="IPR042229">
    <property type="entry name" value="Listeria/Bacterioides_rpt_sf"/>
</dbReference>
<dbReference type="EMBL" id="FUWG01000026">
    <property type="protein sequence ID" value="SJZ76997.1"/>
    <property type="molecule type" value="Genomic_DNA"/>
</dbReference>
<gene>
    <name evidence="2" type="ORF">SAMN02745149_02236</name>
</gene>
<dbReference type="GO" id="GO:0030313">
    <property type="term" value="C:cell envelope"/>
    <property type="evidence" value="ECO:0007669"/>
    <property type="project" value="UniProtKB-SubCell"/>
</dbReference>
<sequence length="266" mass="30005">MVFKIDSKGRFEDNTYGTKTITGNAGNPIAGLPTVTAIDGYELAWWEPEIPENFPNEDTTYTAIFSEATYTVTYHLNGGTATGSNPTDFVWGTSYITLTAPTRIGYTFSGWSYTNEGVSSSMTERVYVNNMNNINNGNLDLYALWKPNTYYIILTPHASSGGCYARVLYNSNNLAFYNYMYTSTAANVTKYSNVEYSYSPLSEQKYDGWQAVCKNIEGDIWENLEENAYFKLLDNNGQLLKNIENVTDENGNWIATCNYEVQRINK</sequence>
<dbReference type="OrthoDB" id="363253at2"/>
<dbReference type="GeneID" id="78317501"/>
<reference evidence="2 3" key="1">
    <citation type="submission" date="2017-02" db="EMBL/GenBank/DDBJ databases">
        <authorList>
            <person name="Peterson S.W."/>
        </authorList>
    </citation>
    <scope>NUCLEOTIDE SEQUENCE [LARGE SCALE GENOMIC DNA]</scope>
    <source>
        <strain evidence="2 3">ATCC BAA-908</strain>
    </source>
</reference>
<dbReference type="InterPro" id="IPR013378">
    <property type="entry name" value="InlB-like_B-rpt"/>
</dbReference>
<dbReference type="RefSeq" id="WP_159446221.1">
    <property type="nucleotide sequence ID" value="NZ_FUWG01000026.1"/>
</dbReference>
<evidence type="ECO:0000256" key="1">
    <source>
        <dbReference type="ARBA" id="ARBA00004196"/>
    </source>
</evidence>
<organism evidence="2 3">
    <name type="scientific">Treponema porcinum</name>
    <dbReference type="NCBI Taxonomy" id="261392"/>
    <lineage>
        <taxon>Bacteria</taxon>
        <taxon>Pseudomonadati</taxon>
        <taxon>Spirochaetota</taxon>
        <taxon>Spirochaetia</taxon>
        <taxon>Spirochaetales</taxon>
        <taxon>Treponemataceae</taxon>
        <taxon>Treponema</taxon>
    </lineage>
</organism>
<accession>A0A1T4NDC8</accession>
<dbReference type="Proteomes" id="UP000190423">
    <property type="component" value="Unassembled WGS sequence"/>
</dbReference>
<keyword evidence="3" id="KW-1185">Reference proteome</keyword>
<proteinExistence type="predicted"/>
<evidence type="ECO:0000313" key="3">
    <source>
        <dbReference type="Proteomes" id="UP000190423"/>
    </source>
</evidence>
<dbReference type="Pfam" id="PF09479">
    <property type="entry name" value="Flg_new"/>
    <property type="match status" value="1"/>
</dbReference>